<dbReference type="PROSITE" id="PS50878">
    <property type="entry name" value="RT_POL"/>
    <property type="match status" value="1"/>
</dbReference>
<evidence type="ECO:0000313" key="4">
    <source>
        <dbReference type="Proteomes" id="UP000192418"/>
    </source>
</evidence>
<evidence type="ECO:0000256" key="1">
    <source>
        <dbReference type="ARBA" id="ARBA00034120"/>
    </source>
</evidence>
<dbReference type="InterPro" id="IPR043502">
    <property type="entry name" value="DNA/RNA_pol_sf"/>
</dbReference>
<dbReference type="Proteomes" id="UP000192418">
    <property type="component" value="Unassembled WGS sequence"/>
</dbReference>
<evidence type="ECO:0000259" key="2">
    <source>
        <dbReference type="PROSITE" id="PS50878"/>
    </source>
</evidence>
<dbReference type="InterPro" id="IPR051083">
    <property type="entry name" value="GrpII_Intron_Splice-Mob/Def"/>
</dbReference>
<dbReference type="CDD" id="cd01646">
    <property type="entry name" value="RT_Bac_retron_I"/>
    <property type="match status" value="1"/>
</dbReference>
<protein>
    <submittedName>
        <fullName evidence="3">Retron-type reverse transcriptase</fullName>
    </submittedName>
</protein>
<sequence>MTVRQDFEEFLSEIYLKKIYTEHIVYSPAQGIDNLNQKQFNKILDDQIEIISRKTLNGTYKFTKYKLKLISKGKGKVPREISIPTIRDRIALKALCNFLIDRYDGTIHFDIPQVLIKNLKNATMSGRYNAFIKLDVASYYPSIKHKELKLRLGRKIRNPEIKEFIEKAIKTATVIKSFKHDKENSEGIPQGLSISNILAAIYLINIDKTLSALSEVKYFRYVDDILILCDERDVKTITQKVILLFKKIGLTIHDPEKVPEKSVVGKIGDEFSYLGYLFKGPLTSARTNSVLKLKESIVSIFSGYKHSKIKSKKFLEWRLNLRITGCIFQNKSKGWLFFFSEMNDESLLHELDHYVVILMTRFRVTIQPKKFVRSYFQIKHHKYRTKYVPNFDKYDLKMMKKVLVEYFNKSIKHLTDQEIEYEFKKRIDRQVRDLLTDVMDFGY</sequence>
<gene>
    <name evidence="3" type="ORF">SAMN02746065_10485</name>
</gene>
<evidence type="ECO:0000313" key="3">
    <source>
        <dbReference type="EMBL" id="SMC55325.1"/>
    </source>
</evidence>
<keyword evidence="4" id="KW-1185">Reference proteome</keyword>
<reference evidence="3 4" key="1">
    <citation type="submission" date="2017-04" db="EMBL/GenBank/DDBJ databases">
        <authorList>
            <person name="Afonso C.L."/>
            <person name="Miller P.J."/>
            <person name="Scott M.A."/>
            <person name="Spackman E."/>
            <person name="Goraichik I."/>
            <person name="Dimitrov K.M."/>
            <person name="Suarez D.L."/>
            <person name="Swayne D.E."/>
        </authorList>
    </citation>
    <scope>NUCLEOTIDE SEQUENCE [LARGE SCALE GENOMIC DNA]</scope>
    <source>
        <strain evidence="3 4">DSM 3385</strain>
    </source>
</reference>
<accession>A0A1W2A3S3</accession>
<dbReference type="EMBL" id="FWXY01000004">
    <property type="protein sequence ID" value="SMC55325.1"/>
    <property type="molecule type" value="Genomic_DNA"/>
</dbReference>
<dbReference type="OrthoDB" id="5366084at2"/>
<dbReference type="InterPro" id="IPR000477">
    <property type="entry name" value="RT_dom"/>
</dbReference>
<dbReference type="Pfam" id="PF00078">
    <property type="entry name" value="RVT_1"/>
    <property type="match status" value="1"/>
</dbReference>
<dbReference type="STRING" id="1121400.SAMN02746065_10485"/>
<dbReference type="PANTHER" id="PTHR34047">
    <property type="entry name" value="NUCLEAR INTRON MATURASE 1, MITOCHONDRIAL-RELATED"/>
    <property type="match status" value="1"/>
</dbReference>
<dbReference type="RefSeq" id="WP_084067315.1">
    <property type="nucleotide sequence ID" value="NZ_FWXY01000004.1"/>
</dbReference>
<dbReference type="PANTHER" id="PTHR34047:SF8">
    <property type="entry name" value="PROTEIN YKFC"/>
    <property type="match status" value="1"/>
</dbReference>
<organism evidence="3 4">
    <name type="scientific">Desulfocicer vacuolatum DSM 3385</name>
    <dbReference type="NCBI Taxonomy" id="1121400"/>
    <lineage>
        <taxon>Bacteria</taxon>
        <taxon>Pseudomonadati</taxon>
        <taxon>Thermodesulfobacteriota</taxon>
        <taxon>Desulfobacteria</taxon>
        <taxon>Desulfobacterales</taxon>
        <taxon>Desulfobacteraceae</taxon>
        <taxon>Desulfocicer</taxon>
    </lineage>
</organism>
<proteinExistence type="inferred from homology"/>
<feature type="domain" description="Reverse transcriptase" evidence="2">
    <location>
        <begin position="51"/>
        <end position="278"/>
    </location>
</feature>
<dbReference type="SUPFAM" id="SSF56672">
    <property type="entry name" value="DNA/RNA polymerases"/>
    <property type="match status" value="1"/>
</dbReference>
<comment type="similarity">
    <text evidence="1">Belongs to the bacterial reverse transcriptase family.</text>
</comment>
<keyword evidence="3" id="KW-0695">RNA-directed DNA polymerase</keyword>
<dbReference type="AlphaFoldDB" id="A0A1W2A3S3"/>
<keyword evidence="3" id="KW-0808">Transferase</keyword>
<dbReference type="GO" id="GO:0003964">
    <property type="term" value="F:RNA-directed DNA polymerase activity"/>
    <property type="evidence" value="ECO:0007669"/>
    <property type="project" value="UniProtKB-KW"/>
</dbReference>
<name>A0A1W2A3S3_9BACT</name>
<keyword evidence="3" id="KW-0548">Nucleotidyltransferase</keyword>